<evidence type="ECO:0000313" key="2">
    <source>
        <dbReference type="Proteomes" id="UP000618754"/>
    </source>
</evidence>
<sequence length="207" mass="23306">MKKRLFTIIISLSIISCQQTKKEKAFKIFNEGVTLSLNAVTEANRGNEKKAIELNDKAIEKFRETLTTDSTHSMARSALAHSLYISKKYDEAIEWFKKANAIGKAEAVNYMELGLSQINLGQTAEGEKNLSKALELDRSEEIREITVEDLYDIGKLAFKYGDAYKKEGKTEKALTYKQFSIDVLKLSLKINPARADIRSTADSLLNN</sequence>
<evidence type="ECO:0000313" key="1">
    <source>
        <dbReference type="EMBL" id="MBD1386268.1"/>
    </source>
</evidence>
<name>A0ABR7X6Q4_9SPHI</name>
<reference evidence="1 2" key="1">
    <citation type="submission" date="2020-09" db="EMBL/GenBank/DDBJ databases">
        <title>Novel species of Mucilaginibacter isolated from a glacier on the Tibetan Plateau.</title>
        <authorList>
            <person name="Liu Q."/>
            <person name="Xin Y.-H."/>
        </authorList>
    </citation>
    <scope>NUCLEOTIDE SEQUENCE [LARGE SCALE GENOMIC DNA]</scope>
    <source>
        <strain evidence="1 2">CGMCC 1.13878</strain>
    </source>
</reference>
<dbReference type="PANTHER" id="PTHR12558">
    <property type="entry name" value="CELL DIVISION CYCLE 16,23,27"/>
    <property type="match status" value="1"/>
</dbReference>
<dbReference type="PANTHER" id="PTHR12558:SF13">
    <property type="entry name" value="CELL DIVISION CYCLE PROTEIN 27 HOMOLOG"/>
    <property type="match status" value="1"/>
</dbReference>
<dbReference type="InterPro" id="IPR011990">
    <property type="entry name" value="TPR-like_helical_dom_sf"/>
</dbReference>
<proteinExistence type="predicted"/>
<evidence type="ECO:0008006" key="3">
    <source>
        <dbReference type="Google" id="ProtNLM"/>
    </source>
</evidence>
<dbReference type="RefSeq" id="WP_191176081.1">
    <property type="nucleotide sequence ID" value="NZ_JACWMW010000002.1"/>
</dbReference>
<dbReference type="SMART" id="SM00028">
    <property type="entry name" value="TPR"/>
    <property type="match status" value="3"/>
</dbReference>
<comment type="caution">
    <text evidence="1">The sequence shown here is derived from an EMBL/GenBank/DDBJ whole genome shotgun (WGS) entry which is preliminary data.</text>
</comment>
<protein>
    <recommendedName>
        <fullName evidence="3">Tetratricopeptide repeat protein</fullName>
    </recommendedName>
</protein>
<dbReference type="SUPFAM" id="SSF48452">
    <property type="entry name" value="TPR-like"/>
    <property type="match status" value="1"/>
</dbReference>
<dbReference type="EMBL" id="JACWMW010000002">
    <property type="protein sequence ID" value="MBD1386268.1"/>
    <property type="molecule type" value="Genomic_DNA"/>
</dbReference>
<accession>A0ABR7X6Q4</accession>
<keyword evidence="2" id="KW-1185">Reference proteome</keyword>
<gene>
    <name evidence="1" type="ORF">IDJ75_13360</name>
</gene>
<dbReference type="Proteomes" id="UP000618754">
    <property type="component" value="Unassembled WGS sequence"/>
</dbReference>
<organism evidence="1 2">
    <name type="scientific">Mucilaginibacter rigui</name>
    <dbReference type="NCBI Taxonomy" id="534635"/>
    <lineage>
        <taxon>Bacteria</taxon>
        <taxon>Pseudomonadati</taxon>
        <taxon>Bacteroidota</taxon>
        <taxon>Sphingobacteriia</taxon>
        <taxon>Sphingobacteriales</taxon>
        <taxon>Sphingobacteriaceae</taxon>
        <taxon>Mucilaginibacter</taxon>
    </lineage>
</organism>
<dbReference type="Pfam" id="PF13181">
    <property type="entry name" value="TPR_8"/>
    <property type="match status" value="2"/>
</dbReference>
<dbReference type="PROSITE" id="PS51257">
    <property type="entry name" value="PROKAR_LIPOPROTEIN"/>
    <property type="match status" value="1"/>
</dbReference>
<dbReference type="Gene3D" id="1.25.40.10">
    <property type="entry name" value="Tetratricopeptide repeat domain"/>
    <property type="match status" value="1"/>
</dbReference>
<dbReference type="InterPro" id="IPR019734">
    <property type="entry name" value="TPR_rpt"/>
</dbReference>